<gene>
    <name evidence="1" type="ORF">LACBIDRAFT_318915</name>
</gene>
<protein>
    <submittedName>
        <fullName evidence="1">Predicted protein</fullName>
    </submittedName>
</protein>
<dbReference type="OrthoDB" id="10477003at2759"/>
<proteinExistence type="predicted"/>
<dbReference type="InParanoid" id="B0D7F1"/>
<organism evidence="2">
    <name type="scientific">Laccaria bicolor (strain S238N-H82 / ATCC MYA-4686)</name>
    <name type="common">Bicoloured deceiver</name>
    <name type="synonym">Laccaria laccata var. bicolor</name>
    <dbReference type="NCBI Taxonomy" id="486041"/>
    <lineage>
        <taxon>Eukaryota</taxon>
        <taxon>Fungi</taxon>
        <taxon>Dikarya</taxon>
        <taxon>Basidiomycota</taxon>
        <taxon>Agaricomycotina</taxon>
        <taxon>Agaricomycetes</taxon>
        <taxon>Agaricomycetidae</taxon>
        <taxon>Agaricales</taxon>
        <taxon>Agaricineae</taxon>
        <taxon>Hydnangiaceae</taxon>
        <taxon>Laccaria</taxon>
    </lineage>
</organism>
<dbReference type="EMBL" id="DS547099">
    <property type="protein sequence ID" value="EDR09384.1"/>
    <property type="molecule type" value="Genomic_DNA"/>
</dbReference>
<keyword evidence="2" id="KW-1185">Reference proteome</keyword>
<dbReference type="RefSeq" id="XP_001879733.1">
    <property type="nucleotide sequence ID" value="XM_001879698.1"/>
</dbReference>
<evidence type="ECO:0000313" key="1">
    <source>
        <dbReference type="EMBL" id="EDR09384.1"/>
    </source>
</evidence>
<evidence type="ECO:0000313" key="2">
    <source>
        <dbReference type="Proteomes" id="UP000001194"/>
    </source>
</evidence>
<dbReference type="KEGG" id="lbc:LACBIDRAFT_318915"/>
<dbReference type="Proteomes" id="UP000001194">
    <property type="component" value="Unassembled WGS sequence"/>
</dbReference>
<accession>B0D7F1</accession>
<dbReference type="GeneID" id="6075559"/>
<sequence length="192" mass="21940">MDVSLLPLFSSSAGDDPTTYHTLPHSESFLWNTLSISALYSRLPNLLHSNLVSLGILFHSVMKSTRWADTNSLVHTKVSGVQWRRAESLLIYIENLIPFFFRHLSMPQSNANHFLLSYLPLLLCIINHGLFNAISIFMFAPACENSRRPQRLSVLHDRCSPMSRNQSAVLWFGRLKSYPVGRVKNVLWLTRV</sequence>
<name>B0D7F1_LACBS</name>
<dbReference type="HOGENOM" id="CLU_1415392_0_0_1"/>
<dbReference type="AlphaFoldDB" id="B0D7F1"/>
<reference evidence="1 2" key="1">
    <citation type="journal article" date="2008" name="Nature">
        <title>The genome of Laccaria bicolor provides insights into mycorrhizal symbiosis.</title>
        <authorList>
            <person name="Martin F."/>
            <person name="Aerts A."/>
            <person name="Ahren D."/>
            <person name="Brun A."/>
            <person name="Danchin E.G.J."/>
            <person name="Duchaussoy F."/>
            <person name="Gibon J."/>
            <person name="Kohler A."/>
            <person name="Lindquist E."/>
            <person name="Pereda V."/>
            <person name="Salamov A."/>
            <person name="Shapiro H.J."/>
            <person name="Wuyts J."/>
            <person name="Blaudez D."/>
            <person name="Buee M."/>
            <person name="Brokstein P."/>
            <person name="Canbaeck B."/>
            <person name="Cohen D."/>
            <person name="Courty P.E."/>
            <person name="Coutinho P.M."/>
            <person name="Delaruelle C."/>
            <person name="Detter J.C."/>
            <person name="Deveau A."/>
            <person name="DiFazio S."/>
            <person name="Duplessis S."/>
            <person name="Fraissinet-Tachet L."/>
            <person name="Lucic E."/>
            <person name="Frey-Klett P."/>
            <person name="Fourrey C."/>
            <person name="Feussner I."/>
            <person name="Gay G."/>
            <person name="Grimwood J."/>
            <person name="Hoegger P.J."/>
            <person name="Jain P."/>
            <person name="Kilaru S."/>
            <person name="Labbe J."/>
            <person name="Lin Y.C."/>
            <person name="Legue V."/>
            <person name="Le Tacon F."/>
            <person name="Marmeisse R."/>
            <person name="Melayah D."/>
            <person name="Montanini B."/>
            <person name="Muratet M."/>
            <person name="Nehls U."/>
            <person name="Niculita-Hirzel H."/>
            <person name="Oudot-Le Secq M.P."/>
            <person name="Peter M."/>
            <person name="Quesneville H."/>
            <person name="Rajashekar B."/>
            <person name="Reich M."/>
            <person name="Rouhier N."/>
            <person name="Schmutz J."/>
            <person name="Yin T."/>
            <person name="Chalot M."/>
            <person name="Henrissat B."/>
            <person name="Kuees U."/>
            <person name="Lucas S."/>
            <person name="Van de Peer Y."/>
            <person name="Podila G.K."/>
            <person name="Polle A."/>
            <person name="Pukkila P.J."/>
            <person name="Richardson P.M."/>
            <person name="Rouze P."/>
            <person name="Sanders I.R."/>
            <person name="Stajich J.E."/>
            <person name="Tunlid A."/>
            <person name="Tuskan G."/>
            <person name="Grigoriev I.V."/>
        </authorList>
    </citation>
    <scope>NUCLEOTIDE SEQUENCE [LARGE SCALE GENOMIC DNA]</scope>
    <source>
        <strain evidence="2">S238N-H82 / ATCC MYA-4686</strain>
    </source>
</reference>